<gene>
    <name evidence="3" type="ORF">GCM10010446_24270</name>
</gene>
<evidence type="ECO:0000313" key="3">
    <source>
        <dbReference type="EMBL" id="GAA2938061.1"/>
    </source>
</evidence>
<evidence type="ECO:0000256" key="1">
    <source>
        <dbReference type="SAM" id="MobiDB-lite"/>
    </source>
</evidence>
<protein>
    <recommendedName>
        <fullName evidence="2">DUF4236 domain-containing protein</fullName>
    </recommendedName>
</protein>
<dbReference type="InterPro" id="IPR025330">
    <property type="entry name" value="DUF4236"/>
</dbReference>
<dbReference type="Pfam" id="PF14020">
    <property type="entry name" value="DUF4236"/>
    <property type="match status" value="1"/>
</dbReference>
<feature type="compositionally biased region" description="Polar residues" evidence="1">
    <location>
        <begin position="37"/>
        <end position="48"/>
    </location>
</feature>
<feature type="domain" description="DUF4236" evidence="2">
    <location>
        <begin position="4"/>
        <end position="57"/>
    </location>
</feature>
<sequence length="65" mass="7529">MPITFRKSFRILPGVRLNINRHSWSLTMGGRNGPRHTFSSTGRRTTSMDLPGPFGWRGTTRTRRR</sequence>
<evidence type="ECO:0000259" key="2">
    <source>
        <dbReference type="Pfam" id="PF14020"/>
    </source>
</evidence>
<dbReference type="EMBL" id="BAAAUD010000022">
    <property type="protein sequence ID" value="GAA2938061.1"/>
    <property type="molecule type" value="Genomic_DNA"/>
</dbReference>
<dbReference type="RefSeq" id="WP_344494308.1">
    <property type="nucleotide sequence ID" value="NZ_BAAAUD010000022.1"/>
</dbReference>
<keyword evidence="4" id="KW-1185">Reference proteome</keyword>
<comment type="caution">
    <text evidence="3">The sequence shown here is derived from an EMBL/GenBank/DDBJ whole genome shotgun (WGS) entry which is preliminary data.</text>
</comment>
<reference evidence="4" key="1">
    <citation type="journal article" date="2019" name="Int. J. Syst. Evol. Microbiol.">
        <title>The Global Catalogue of Microorganisms (GCM) 10K type strain sequencing project: providing services to taxonomists for standard genome sequencing and annotation.</title>
        <authorList>
            <consortium name="The Broad Institute Genomics Platform"/>
            <consortium name="The Broad Institute Genome Sequencing Center for Infectious Disease"/>
            <person name="Wu L."/>
            <person name="Ma J."/>
        </authorList>
    </citation>
    <scope>NUCLEOTIDE SEQUENCE [LARGE SCALE GENOMIC DNA]</scope>
    <source>
        <strain evidence="4">JCM 9088</strain>
    </source>
</reference>
<name>A0ABP6JNZ9_9ACTN</name>
<feature type="region of interest" description="Disordered" evidence="1">
    <location>
        <begin position="28"/>
        <end position="65"/>
    </location>
</feature>
<accession>A0ABP6JNZ9</accession>
<dbReference type="Proteomes" id="UP001500403">
    <property type="component" value="Unassembled WGS sequence"/>
</dbReference>
<organism evidence="3 4">
    <name type="scientific">Streptomyces enissocaesilis</name>
    <dbReference type="NCBI Taxonomy" id="332589"/>
    <lineage>
        <taxon>Bacteria</taxon>
        <taxon>Bacillati</taxon>
        <taxon>Actinomycetota</taxon>
        <taxon>Actinomycetes</taxon>
        <taxon>Kitasatosporales</taxon>
        <taxon>Streptomycetaceae</taxon>
        <taxon>Streptomyces</taxon>
        <taxon>Streptomyces rochei group</taxon>
    </lineage>
</organism>
<evidence type="ECO:0000313" key="4">
    <source>
        <dbReference type="Proteomes" id="UP001500403"/>
    </source>
</evidence>
<proteinExistence type="predicted"/>